<keyword evidence="4 10" id="KW-0547">Nucleotide-binding</keyword>
<comment type="catalytic activity">
    <reaction evidence="8">
        <text>L-aspartate + L-glutamine + ATP + H2O = L-asparagine + L-glutamate + AMP + diphosphate + H(+)</text>
        <dbReference type="Rhea" id="RHEA:12228"/>
        <dbReference type="ChEBI" id="CHEBI:15377"/>
        <dbReference type="ChEBI" id="CHEBI:15378"/>
        <dbReference type="ChEBI" id="CHEBI:29985"/>
        <dbReference type="ChEBI" id="CHEBI:29991"/>
        <dbReference type="ChEBI" id="CHEBI:30616"/>
        <dbReference type="ChEBI" id="CHEBI:33019"/>
        <dbReference type="ChEBI" id="CHEBI:58048"/>
        <dbReference type="ChEBI" id="CHEBI:58359"/>
        <dbReference type="ChEBI" id="CHEBI:456215"/>
        <dbReference type="EC" id="6.3.5.4"/>
    </reaction>
</comment>
<dbReference type="PROSITE" id="PS51278">
    <property type="entry name" value="GATASE_TYPE_2"/>
    <property type="match status" value="1"/>
</dbReference>
<dbReference type="GO" id="GO:0005524">
    <property type="term" value="F:ATP binding"/>
    <property type="evidence" value="ECO:0007669"/>
    <property type="project" value="UniProtKB-KW"/>
</dbReference>
<name>A0A561VIC1_ACTTI</name>
<gene>
    <name evidence="13" type="ORF">FHX34_10686</name>
</gene>
<dbReference type="AlphaFoldDB" id="A0A561VIC1"/>
<dbReference type="CDD" id="cd01991">
    <property type="entry name" value="Asn_synthase_B_C"/>
    <property type="match status" value="1"/>
</dbReference>
<comment type="pathway">
    <text evidence="1">Amino-acid biosynthesis; L-asparagine biosynthesis; L-asparagine from L-aspartate (L-Gln route): step 1/1.</text>
</comment>
<feature type="binding site" evidence="10">
    <location>
        <begin position="376"/>
        <end position="377"/>
    </location>
    <ligand>
        <name>ATP</name>
        <dbReference type="ChEBI" id="CHEBI:30616"/>
    </ligand>
</feature>
<dbReference type="InterPro" id="IPR006426">
    <property type="entry name" value="Asn_synth_AEB"/>
</dbReference>
<comment type="caution">
    <text evidence="13">The sequence shown here is derived from an EMBL/GenBank/DDBJ whole genome shotgun (WGS) entry which is preliminary data.</text>
</comment>
<evidence type="ECO:0000259" key="12">
    <source>
        <dbReference type="PROSITE" id="PS51278"/>
    </source>
</evidence>
<dbReference type="EMBL" id="VIWY01000006">
    <property type="protein sequence ID" value="TWG11356.1"/>
    <property type="molecule type" value="Genomic_DNA"/>
</dbReference>
<feature type="binding site" evidence="10">
    <location>
        <position position="290"/>
    </location>
    <ligand>
        <name>ATP</name>
        <dbReference type="ChEBI" id="CHEBI:30616"/>
    </ligand>
</feature>
<dbReference type="PIRSF" id="PIRSF001589">
    <property type="entry name" value="Asn_synthetase_glu-h"/>
    <property type="match status" value="1"/>
</dbReference>
<dbReference type="OrthoDB" id="9763290at2"/>
<evidence type="ECO:0000313" key="13">
    <source>
        <dbReference type="EMBL" id="TWG11356.1"/>
    </source>
</evidence>
<dbReference type="RefSeq" id="WP_122978251.1">
    <property type="nucleotide sequence ID" value="NZ_BOMX01000136.1"/>
</dbReference>
<dbReference type="SUPFAM" id="SSF56235">
    <property type="entry name" value="N-terminal nucleophile aminohydrolases (Ntn hydrolases)"/>
    <property type="match status" value="1"/>
</dbReference>
<evidence type="ECO:0000313" key="14">
    <source>
        <dbReference type="Proteomes" id="UP000320239"/>
    </source>
</evidence>
<evidence type="ECO:0000256" key="4">
    <source>
        <dbReference type="ARBA" id="ARBA00022741"/>
    </source>
</evidence>
<evidence type="ECO:0000256" key="1">
    <source>
        <dbReference type="ARBA" id="ARBA00005187"/>
    </source>
</evidence>
<feature type="site" description="Important for beta-aspartyl-AMP intermediate formation" evidence="11">
    <location>
        <position position="378"/>
    </location>
</feature>
<dbReference type="Proteomes" id="UP000320239">
    <property type="component" value="Unassembled WGS sequence"/>
</dbReference>
<feature type="domain" description="Glutamine amidotransferase type-2" evidence="12">
    <location>
        <begin position="2"/>
        <end position="212"/>
    </location>
</feature>
<dbReference type="InterPro" id="IPR017932">
    <property type="entry name" value="GATase_2_dom"/>
</dbReference>
<dbReference type="GO" id="GO:0004066">
    <property type="term" value="F:asparagine synthase (glutamine-hydrolyzing) activity"/>
    <property type="evidence" value="ECO:0007669"/>
    <property type="project" value="UniProtKB-EC"/>
</dbReference>
<evidence type="ECO:0000256" key="7">
    <source>
        <dbReference type="ARBA" id="ARBA00022962"/>
    </source>
</evidence>
<comment type="similarity">
    <text evidence="2">Belongs to the asparagine synthetase family.</text>
</comment>
<keyword evidence="5 10" id="KW-0067">ATP-binding</keyword>
<evidence type="ECO:0000256" key="2">
    <source>
        <dbReference type="ARBA" id="ARBA00005752"/>
    </source>
</evidence>
<dbReference type="InterPro" id="IPR029055">
    <property type="entry name" value="Ntn_hydrolases_N"/>
</dbReference>
<dbReference type="Pfam" id="PF13537">
    <property type="entry name" value="GATase_7"/>
    <property type="match status" value="1"/>
</dbReference>
<protein>
    <recommendedName>
        <fullName evidence="3">asparagine synthase (glutamine-hydrolyzing)</fullName>
        <ecNumber evidence="3">6.3.5.4</ecNumber>
    </recommendedName>
</protein>
<dbReference type="Gene3D" id="3.40.50.620">
    <property type="entry name" value="HUPs"/>
    <property type="match status" value="1"/>
</dbReference>
<reference evidence="13 14" key="1">
    <citation type="submission" date="2019-06" db="EMBL/GenBank/DDBJ databases">
        <title>Sequencing the genomes of 1000 actinobacteria strains.</title>
        <authorList>
            <person name="Klenk H.-P."/>
        </authorList>
    </citation>
    <scope>NUCLEOTIDE SEQUENCE [LARGE SCALE GENOMIC DNA]</scope>
    <source>
        <strain evidence="13 14">DSM 43866</strain>
    </source>
</reference>
<evidence type="ECO:0000256" key="8">
    <source>
        <dbReference type="ARBA" id="ARBA00048741"/>
    </source>
</evidence>
<dbReference type="GO" id="GO:0005829">
    <property type="term" value="C:cytosol"/>
    <property type="evidence" value="ECO:0007669"/>
    <property type="project" value="TreeGrafter"/>
</dbReference>
<dbReference type="GO" id="GO:0006529">
    <property type="term" value="P:asparagine biosynthetic process"/>
    <property type="evidence" value="ECO:0007669"/>
    <property type="project" value="UniProtKB-KW"/>
</dbReference>
<accession>A0A561VIC1</accession>
<sequence>MCGIAGWVAYGRDLEAERERVERMTATMRLRGPDDGGVWIGGPAALGHRRLAVIDVGGGRQPMTSPDGQVVLSYSGEIYNFQELREQLRSHGHQFRTRSDTEVVLAAYLQWPEDFAARLNGMYAFAVWDARSQQLLLVRDRLGIKPLYYYPTADGLLFGSEPKAILANPLAEAVIDGDGLCELLTFAKMPGHATFRGMYEVRPGEIVHLRRGGLSRAAYWNLQAREHTADAAATATAVRELLEDVVARQLVSDVALGTLLSGGLDSSAITALAQRSLVSSRGEPVRSFTVDFTGYTENFTTDAFRATPDAPYAAECSRALGTDHRTVVLDSAQLVRPEVRRAVLRARDLPYGAGEMDISLHLLFRAVREHSTVVLSGEAADEVFGGYPWFHDSAAVNAGTFPWMAALGGSSSGGFVSPELTARLDLDGYAAQHYRDAVAEVPRLPGESAAQRRAREVCYLHLTRFVPILLDRKDRMSMATGLEVRVPFCDHRLVDYVFNVPWSIKSADGREKSLLRAAVADMLPASVAQRRKAPYPSTTDPAYARALAGQATTLLDAPAELIHVDAVRELLRRPPDAMTRAERVRLEAALALWTWVREYDVRVES</sequence>
<dbReference type="PANTHER" id="PTHR43284">
    <property type="entry name" value="ASPARAGINE SYNTHETASE (GLUTAMINE-HYDROLYZING)"/>
    <property type="match status" value="1"/>
</dbReference>
<dbReference type="InterPro" id="IPR033738">
    <property type="entry name" value="AsnB_N"/>
</dbReference>
<evidence type="ECO:0000256" key="9">
    <source>
        <dbReference type="PIRSR" id="PIRSR001589-1"/>
    </source>
</evidence>
<feature type="binding site" evidence="10">
    <location>
        <position position="100"/>
    </location>
    <ligand>
        <name>L-glutamine</name>
        <dbReference type="ChEBI" id="CHEBI:58359"/>
    </ligand>
</feature>
<dbReference type="Pfam" id="PF00733">
    <property type="entry name" value="Asn_synthase"/>
    <property type="match status" value="1"/>
</dbReference>
<dbReference type="SUPFAM" id="SSF52402">
    <property type="entry name" value="Adenine nucleotide alpha hydrolases-like"/>
    <property type="match status" value="1"/>
</dbReference>
<evidence type="ECO:0000256" key="10">
    <source>
        <dbReference type="PIRSR" id="PIRSR001589-2"/>
    </source>
</evidence>
<evidence type="ECO:0000256" key="5">
    <source>
        <dbReference type="ARBA" id="ARBA00022840"/>
    </source>
</evidence>
<dbReference type="NCBIfam" id="TIGR01536">
    <property type="entry name" value="asn_synth_AEB"/>
    <property type="match status" value="1"/>
</dbReference>
<feature type="active site" description="For GATase activity" evidence="9">
    <location>
        <position position="2"/>
    </location>
</feature>
<keyword evidence="7 9" id="KW-0315">Glutamine amidotransferase</keyword>
<evidence type="ECO:0000256" key="6">
    <source>
        <dbReference type="ARBA" id="ARBA00022888"/>
    </source>
</evidence>
<dbReference type="InterPro" id="IPR051786">
    <property type="entry name" value="ASN_synthetase/amidase"/>
</dbReference>
<keyword evidence="14" id="KW-1185">Reference proteome</keyword>
<dbReference type="PANTHER" id="PTHR43284:SF1">
    <property type="entry name" value="ASPARAGINE SYNTHETASE"/>
    <property type="match status" value="1"/>
</dbReference>
<proteinExistence type="inferred from homology"/>
<dbReference type="Gene3D" id="3.60.20.10">
    <property type="entry name" value="Glutamine Phosphoribosylpyrophosphate, subunit 1, domain 1"/>
    <property type="match status" value="1"/>
</dbReference>
<feature type="binding site" evidence="10">
    <location>
        <position position="259"/>
    </location>
    <ligand>
        <name>ATP</name>
        <dbReference type="ChEBI" id="CHEBI:30616"/>
    </ligand>
</feature>
<keyword evidence="6 9" id="KW-0061">Asparagine biosynthesis</keyword>
<dbReference type="EC" id="6.3.5.4" evidence="3"/>
<dbReference type="InterPro" id="IPR001962">
    <property type="entry name" value="Asn_synthase"/>
</dbReference>
<keyword evidence="9" id="KW-0028">Amino-acid biosynthesis</keyword>
<dbReference type="CDD" id="cd00712">
    <property type="entry name" value="AsnB"/>
    <property type="match status" value="1"/>
</dbReference>
<dbReference type="InterPro" id="IPR014729">
    <property type="entry name" value="Rossmann-like_a/b/a_fold"/>
</dbReference>
<evidence type="ECO:0000256" key="11">
    <source>
        <dbReference type="PIRSR" id="PIRSR001589-3"/>
    </source>
</evidence>
<organism evidence="13 14">
    <name type="scientific">Actinoplanes teichomyceticus</name>
    <dbReference type="NCBI Taxonomy" id="1867"/>
    <lineage>
        <taxon>Bacteria</taxon>
        <taxon>Bacillati</taxon>
        <taxon>Actinomycetota</taxon>
        <taxon>Actinomycetes</taxon>
        <taxon>Micromonosporales</taxon>
        <taxon>Micromonosporaceae</taxon>
        <taxon>Actinoplanes</taxon>
    </lineage>
</organism>
<evidence type="ECO:0000256" key="3">
    <source>
        <dbReference type="ARBA" id="ARBA00012737"/>
    </source>
</evidence>